<keyword evidence="8" id="KW-0067">ATP-binding</keyword>
<dbReference type="SMART" id="SM00065">
    <property type="entry name" value="GAF"/>
    <property type="match status" value="1"/>
</dbReference>
<dbReference type="CDD" id="cd00130">
    <property type="entry name" value="PAS"/>
    <property type="match status" value="1"/>
</dbReference>
<evidence type="ECO:0000256" key="12">
    <source>
        <dbReference type="ARBA" id="ARBA00047761"/>
    </source>
</evidence>
<keyword evidence="18" id="KW-1185">Reference proteome</keyword>
<feature type="domain" description="PAS" evidence="16">
    <location>
        <begin position="148"/>
        <end position="218"/>
    </location>
</feature>
<evidence type="ECO:0000313" key="17">
    <source>
        <dbReference type="EMBL" id="SEQ38638.1"/>
    </source>
</evidence>
<reference evidence="18" key="1">
    <citation type="submission" date="2016-10" db="EMBL/GenBank/DDBJ databases">
        <authorList>
            <person name="Varghese N."/>
            <person name="Submissions S."/>
        </authorList>
    </citation>
    <scope>NUCLEOTIDE SEQUENCE [LARGE SCALE GENOMIC DNA]</scope>
    <source>
        <strain evidence="18">CGMCC 4.3519</strain>
    </source>
</reference>
<dbReference type="Pfam" id="PF08448">
    <property type="entry name" value="PAS_4"/>
    <property type="match status" value="1"/>
</dbReference>
<dbReference type="InterPro" id="IPR035965">
    <property type="entry name" value="PAS-like_dom_sf"/>
</dbReference>
<comment type="function">
    <text evidence="13">Primarily acts as an independent SigF regulator that is sensitive to the osmosensory signal, mediating the cross talk of PknD with the SigF regulon. Possesses both phosphatase and kinase activities. The kinase domain functions as a classic anti-sigma factor-like kinase to phosphorylate the anti-anti-sigma factor domain at the canonical regulatory site, and the phosphatase domain antagonizes this activity.</text>
</comment>
<dbReference type="GO" id="GO:0046872">
    <property type="term" value="F:metal ion binding"/>
    <property type="evidence" value="ECO:0007669"/>
    <property type="project" value="UniProtKB-KW"/>
</dbReference>
<dbReference type="InterPro" id="IPR001932">
    <property type="entry name" value="PPM-type_phosphatase-like_dom"/>
</dbReference>
<dbReference type="Gene3D" id="3.60.40.10">
    <property type="entry name" value="PPM-type phosphatase domain"/>
    <property type="match status" value="1"/>
</dbReference>
<dbReference type="Gene3D" id="3.30.450.20">
    <property type="entry name" value="PAS domain"/>
    <property type="match status" value="2"/>
</dbReference>
<evidence type="ECO:0000256" key="9">
    <source>
        <dbReference type="ARBA" id="ARBA00022842"/>
    </source>
</evidence>
<evidence type="ECO:0000256" key="8">
    <source>
        <dbReference type="ARBA" id="ARBA00022840"/>
    </source>
</evidence>
<dbReference type="PROSITE" id="PS50112">
    <property type="entry name" value="PAS"/>
    <property type="match status" value="1"/>
</dbReference>
<keyword evidence="6" id="KW-0418">Kinase</keyword>
<keyword evidence="2" id="KW-0597">Phosphoprotein</keyword>
<name>A0A1H9FMR3_9ACTN</name>
<dbReference type="STRING" id="403935.SAMN05216481_10768"/>
<evidence type="ECO:0000256" key="6">
    <source>
        <dbReference type="ARBA" id="ARBA00022777"/>
    </source>
</evidence>
<dbReference type="GO" id="GO:0004722">
    <property type="term" value="F:protein serine/threonine phosphatase activity"/>
    <property type="evidence" value="ECO:0007669"/>
    <property type="project" value="UniProtKB-EC"/>
</dbReference>
<evidence type="ECO:0000259" key="16">
    <source>
        <dbReference type="PROSITE" id="PS50112"/>
    </source>
</evidence>
<dbReference type="EC" id="3.1.3.16" evidence="1"/>
<dbReference type="SMART" id="SM00091">
    <property type="entry name" value="PAS"/>
    <property type="match status" value="2"/>
</dbReference>
<keyword evidence="7" id="KW-0378">Hydrolase</keyword>
<evidence type="ECO:0000256" key="7">
    <source>
        <dbReference type="ARBA" id="ARBA00022801"/>
    </source>
</evidence>
<sequence length="701" mass="75199">MSFSRRSSESGEFTGLPLEVFDPAPVGVMVCQGPEHVVTYMNATYRAVFGDRPLGVPVRRAFADLEERGYLELLDPVLRDGEPVRVSAAPVTVCYAHGEVERRFFSFSMSRIASAEGESGVLIVAAEVTGEVTTAEHARTLAEERRRTLLRYESLVATSTEKLWVADADGLLVEGSDGWERATGRPWGELRGAGWLGTAHPDDRAALAEAWFRAVREVPELFQHTYRLRHADGTYRHCLLRAVPVHDGGGVLEWMAACVDVEERWRRELRDSLLGRAAAAVTEPENAPDAFAALSRVIVPALADECGIYLLPEPAGQQHGDGLLTVERVAATAREGLPAGLPPRREEHVAPGHSLARAVRERRPVHCSFSPGAVPADVAPPGVRPWLSRTGAHSGVVLPVLVDGAVAAVVTAFVCGDRAPIGPQDRNLMREVVEQAHDALSQALRLQRTQRVARALQHSLLTEPPDHPYLRIAARYLPSPTAADVGGDWYDSFPLPGGALALVIGDVAGHDLRAAVTMGMMRNMLRALAADHGGRPPGEVVRRLDAAVQALDPDTGTTTCVMARVERGPAPEADGGDAQGPWRLTYTAAGHPPPLLIAEDGGTRFLEDARGPLLGVLPPGTPRGSATEDLPAGCTLLLYTDGLVERPGESLDRGLERLRRNAAALAREPVGVLCDALVTTTPATGRDDIALIALRLPVTGR</sequence>
<keyword evidence="11" id="KW-0464">Manganese</keyword>
<dbReference type="Pfam" id="PF07228">
    <property type="entry name" value="SpoIIE"/>
    <property type="match status" value="1"/>
</dbReference>
<dbReference type="Pfam" id="PF08447">
    <property type="entry name" value="PAS_3"/>
    <property type="match status" value="1"/>
</dbReference>
<evidence type="ECO:0000256" key="10">
    <source>
        <dbReference type="ARBA" id="ARBA00022912"/>
    </source>
</evidence>
<dbReference type="EMBL" id="FOET01000007">
    <property type="protein sequence ID" value="SEQ38638.1"/>
    <property type="molecule type" value="Genomic_DNA"/>
</dbReference>
<keyword evidence="10" id="KW-0904">Protein phosphatase</keyword>
<dbReference type="SMART" id="SM00331">
    <property type="entry name" value="PP2C_SIG"/>
    <property type="match status" value="1"/>
</dbReference>
<evidence type="ECO:0000313" key="18">
    <source>
        <dbReference type="Proteomes" id="UP000199055"/>
    </source>
</evidence>
<dbReference type="Pfam" id="PF01590">
    <property type="entry name" value="GAF"/>
    <property type="match status" value="1"/>
</dbReference>
<dbReference type="PANTHER" id="PTHR43156:SF2">
    <property type="entry name" value="STAGE II SPORULATION PROTEIN E"/>
    <property type="match status" value="1"/>
</dbReference>
<dbReference type="GO" id="GO:0005524">
    <property type="term" value="F:ATP binding"/>
    <property type="evidence" value="ECO:0007669"/>
    <property type="project" value="UniProtKB-KW"/>
</dbReference>
<evidence type="ECO:0000256" key="11">
    <source>
        <dbReference type="ARBA" id="ARBA00023211"/>
    </source>
</evidence>
<dbReference type="InterPro" id="IPR052016">
    <property type="entry name" value="Bact_Sigma-Reg"/>
</dbReference>
<evidence type="ECO:0000256" key="15">
    <source>
        <dbReference type="ARBA" id="ARBA00081350"/>
    </source>
</evidence>
<dbReference type="InterPro" id="IPR013655">
    <property type="entry name" value="PAS_fold_3"/>
</dbReference>
<dbReference type="InterPro" id="IPR013656">
    <property type="entry name" value="PAS_4"/>
</dbReference>
<accession>A0A1H9FMR3</accession>
<keyword evidence="4" id="KW-0479">Metal-binding</keyword>
<dbReference type="PANTHER" id="PTHR43156">
    <property type="entry name" value="STAGE II SPORULATION PROTEIN E-RELATED"/>
    <property type="match status" value="1"/>
</dbReference>
<keyword evidence="3" id="KW-0808">Transferase</keyword>
<dbReference type="InterPro" id="IPR000014">
    <property type="entry name" value="PAS"/>
</dbReference>
<dbReference type="InterPro" id="IPR029016">
    <property type="entry name" value="GAF-like_dom_sf"/>
</dbReference>
<comment type="catalytic activity">
    <reaction evidence="12">
        <text>O-phospho-L-seryl-[protein] + H2O = L-seryl-[protein] + phosphate</text>
        <dbReference type="Rhea" id="RHEA:20629"/>
        <dbReference type="Rhea" id="RHEA-COMP:9863"/>
        <dbReference type="Rhea" id="RHEA-COMP:11604"/>
        <dbReference type="ChEBI" id="CHEBI:15377"/>
        <dbReference type="ChEBI" id="CHEBI:29999"/>
        <dbReference type="ChEBI" id="CHEBI:43474"/>
        <dbReference type="ChEBI" id="CHEBI:83421"/>
        <dbReference type="EC" id="3.1.3.16"/>
    </reaction>
</comment>
<dbReference type="Proteomes" id="UP000199055">
    <property type="component" value="Unassembled WGS sequence"/>
</dbReference>
<gene>
    <name evidence="17" type="ORF">SAMN05216481_10768</name>
</gene>
<protein>
    <recommendedName>
        <fullName evidence="1">protein-serine/threonine phosphatase</fullName>
        <ecNumber evidence="1">3.1.3.16</ecNumber>
    </recommendedName>
    <alternativeName>
        <fullName evidence="15">Protein-serine/threonine phosphatase</fullName>
    </alternativeName>
    <alternativeName>
        <fullName evidence="14">Serine/threonine-protein kinase</fullName>
    </alternativeName>
</protein>
<dbReference type="InterPro" id="IPR036457">
    <property type="entry name" value="PPM-type-like_dom_sf"/>
</dbReference>
<evidence type="ECO:0000256" key="14">
    <source>
        <dbReference type="ARBA" id="ARBA00075117"/>
    </source>
</evidence>
<keyword evidence="9" id="KW-0460">Magnesium</keyword>
<dbReference type="SMART" id="SM00086">
    <property type="entry name" value="PAC"/>
    <property type="match status" value="1"/>
</dbReference>
<dbReference type="InterPro" id="IPR003018">
    <property type="entry name" value="GAF"/>
</dbReference>
<dbReference type="SUPFAM" id="SSF81606">
    <property type="entry name" value="PP2C-like"/>
    <property type="match status" value="1"/>
</dbReference>
<evidence type="ECO:0000256" key="13">
    <source>
        <dbReference type="ARBA" id="ARBA00056274"/>
    </source>
</evidence>
<organism evidence="17 18">
    <name type="scientific">Streptomyces radiopugnans</name>
    <dbReference type="NCBI Taxonomy" id="403935"/>
    <lineage>
        <taxon>Bacteria</taxon>
        <taxon>Bacillati</taxon>
        <taxon>Actinomycetota</taxon>
        <taxon>Actinomycetes</taxon>
        <taxon>Kitasatosporales</taxon>
        <taxon>Streptomycetaceae</taxon>
        <taxon>Streptomyces</taxon>
    </lineage>
</organism>
<evidence type="ECO:0000256" key="1">
    <source>
        <dbReference type="ARBA" id="ARBA00013081"/>
    </source>
</evidence>
<evidence type="ECO:0000256" key="2">
    <source>
        <dbReference type="ARBA" id="ARBA00022553"/>
    </source>
</evidence>
<dbReference type="AlphaFoldDB" id="A0A1H9FMR3"/>
<keyword evidence="5" id="KW-0547">Nucleotide-binding</keyword>
<evidence type="ECO:0000256" key="5">
    <source>
        <dbReference type="ARBA" id="ARBA00022741"/>
    </source>
</evidence>
<proteinExistence type="predicted"/>
<dbReference type="GO" id="GO:0016301">
    <property type="term" value="F:kinase activity"/>
    <property type="evidence" value="ECO:0007669"/>
    <property type="project" value="UniProtKB-KW"/>
</dbReference>
<evidence type="ECO:0000256" key="3">
    <source>
        <dbReference type="ARBA" id="ARBA00022679"/>
    </source>
</evidence>
<dbReference type="SUPFAM" id="SSF55785">
    <property type="entry name" value="PYP-like sensor domain (PAS domain)"/>
    <property type="match status" value="1"/>
</dbReference>
<dbReference type="FunFam" id="3.60.40.10:FF:000005">
    <property type="entry name" value="Serine/threonine protein phosphatase"/>
    <property type="match status" value="1"/>
</dbReference>
<evidence type="ECO:0000256" key="4">
    <source>
        <dbReference type="ARBA" id="ARBA00022723"/>
    </source>
</evidence>
<dbReference type="NCBIfam" id="TIGR00229">
    <property type="entry name" value="sensory_box"/>
    <property type="match status" value="1"/>
</dbReference>
<dbReference type="RefSeq" id="WP_093659703.1">
    <property type="nucleotide sequence ID" value="NZ_FOET01000007.1"/>
</dbReference>
<dbReference type="InterPro" id="IPR001610">
    <property type="entry name" value="PAC"/>
</dbReference>
<dbReference type="Gene3D" id="3.30.450.40">
    <property type="match status" value="1"/>
</dbReference>
<dbReference type="SUPFAM" id="SSF55781">
    <property type="entry name" value="GAF domain-like"/>
    <property type="match status" value="1"/>
</dbReference>